<feature type="domain" description="DUF8212" evidence="1">
    <location>
        <begin position="240"/>
        <end position="278"/>
    </location>
</feature>
<evidence type="ECO:0000313" key="3">
    <source>
        <dbReference type="Proteomes" id="UP000027222"/>
    </source>
</evidence>
<dbReference type="PANTHER" id="PTHR10622:SF10">
    <property type="entry name" value="HET DOMAIN-CONTAINING PROTEIN"/>
    <property type="match status" value="1"/>
</dbReference>
<protein>
    <recommendedName>
        <fullName evidence="1">DUF8212 domain-containing protein</fullName>
    </recommendedName>
</protein>
<dbReference type="AlphaFoldDB" id="A0A067SY57"/>
<organism evidence="2 3">
    <name type="scientific">Galerina marginata (strain CBS 339.88)</name>
    <dbReference type="NCBI Taxonomy" id="685588"/>
    <lineage>
        <taxon>Eukaryota</taxon>
        <taxon>Fungi</taxon>
        <taxon>Dikarya</taxon>
        <taxon>Basidiomycota</taxon>
        <taxon>Agaricomycotina</taxon>
        <taxon>Agaricomycetes</taxon>
        <taxon>Agaricomycetidae</taxon>
        <taxon>Agaricales</taxon>
        <taxon>Agaricineae</taxon>
        <taxon>Strophariaceae</taxon>
        <taxon>Galerina</taxon>
    </lineage>
</organism>
<evidence type="ECO:0000313" key="2">
    <source>
        <dbReference type="EMBL" id="KDR74947.1"/>
    </source>
</evidence>
<gene>
    <name evidence="2" type="ORF">GALMADRAFT_70386</name>
</gene>
<dbReference type="PANTHER" id="PTHR10622">
    <property type="entry name" value="HET DOMAIN-CONTAINING PROTEIN"/>
    <property type="match status" value="1"/>
</dbReference>
<keyword evidence="3" id="KW-1185">Reference proteome</keyword>
<dbReference type="Proteomes" id="UP000027222">
    <property type="component" value="Unassembled WGS sequence"/>
</dbReference>
<proteinExistence type="predicted"/>
<accession>A0A067SY57</accession>
<sequence>MSFQNIIKLHRITAGAISSFIKTHSKVQFTSSQTIDKLLELSDDRASTAPDAPLLSHLIELLPHIPHSTGLVKLINFCALAQNSYQCNLAWIDTCCIDKTSSAELDEAIRSMFRWYQNSGICIIHLADTIVWPSDEKHDPWFTRGWTLQELLAPPTLKFYTSEWKECNKTHGGKTIVDWLSEITKVPTNDLLHFQPGLNNIRQRLDWASERQTTRVEDMAYCLLGIFDISMTIAYGEGLRAFHRLQQAIMERSNDRSLFLWTGKPASVSSMLANEAKCFQYDYRQIDADTLETSDASSVDPAFTLTNHGLRIAVSLYSKEQSLNWLKARTSDTRYVMETC</sequence>
<dbReference type="HOGENOM" id="CLU_000288_138_1_1"/>
<reference evidence="3" key="1">
    <citation type="journal article" date="2014" name="Proc. Natl. Acad. Sci. U.S.A.">
        <title>Extensive sampling of basidiomycete genomes demonstrates inadequacy of the white-rot/brown-rot paradigm for wood decay fungi.</title>
        <authorList>
            <person name="Riley R."/>
            <person name="Salamov A.A."/>
            <person name="Brown D.W."/>
            <person name="Nagy L.G."/>
            <person name="Floudas D."/>
            <person name="Held B.W."/>
            <person name="Levasseur A."/>
            <person name="Lombard V."/>
            <person name="Morin E."/>
            <person name="Otillar R."/>
            <person name="Lindquist E.A."/>
            <person name="Sun H."/>
            <person name="LaButti K.M."/>
            <person name="Schmutz J."/>
            <person name="Jabbour D."/>
            <person name="Luo H."/>
            <person name="Baker S.E."/>
            <person name="Pisabarro A.G."/>
            <person name="Walton J.D."/>
            <person name="Blanchette R.A."/>
            <person name="Henrissat B."/>
            <person name="Martin F."/>
            <person name="Cullen D."/>
            <person name="Hibbett D.S."/>
            <person name="Grigoriev I.V."/>
        </authorList>
    </citation>
    <scope>NUCLEOTIDE SEQUENCE [LARGE SCALE GENOMIC DNA]</scope>
    <source>
        <strain evidence="3">CBS 339.88</strain>
    </source>
</reference>
<name>A0A067SY57_GALM3</name>
<dbReference type="Pfam" id="PF26640">
    <property type="entry name" value="DUF8212"/>
    <property type="match status" value="1"/>
</dbReference>
<dbReference type="EMBL" id="KL142382">
    <property type="protein sequence ID" value="KDR74947.1"/>
    <property type="molecule type" value="Genomic_DNA"/>
</dbReference>
<dbReference type="STRING" id="685588.A0A067SY57"/>
<evidence type="ECO:0000259" key="1">
    <source>
        <dbReference type="Pfam" id="PF26640"/>
    </source>
</evidence>
<dbReference type="InterPro" id="IPR058525">
    <property type="entry name" value="DUF8212"/>
</dbReference>
<dbReference type="OrthoDB" id="2654851at2759"/>